<dbReference type="GO" id="GO:0006508">
    <property type="term" value="P:proteolysis"/>
    <property type="evidence" value="ECO:0007669"/>
    <property type="project" value="UniProtKB-KW"/>
</dbReference>
<reference evidence="6 7" key="1">
    <citation type="submission" date="2014-06" db="EMBL/GenBank/DDBJ databases">
        <title>Shewanella sp. YQH10.</title>
        <authorList>
            <person name="Liu Y."/>
            <person name="Zeng R."/>
        </authorList>
    </citation>
    <scope>NUCLEOTIDE SEQUENCE [LARGE SCALE GENOMIC DNA]</scope>
    <source>
        <strain evidence="6 7">YQH10</strain>
    </source>
</reference>
<protein>
    <recommendedName>
        <fullName evidence="8">Pyrrolidone-carboxylate peptidase</fullName>
    </recommendedName>
</protein>
<dbReference type="GO" id="GO:0008234">
    <property type="term" value="F:cysteine-type peptidase activity"/>
    <property type="evidence" value="ECO:0007669"/>
    <property type="project" value="UniProtKB-KW"/>
</dbReference>
<dbReference type="Proteomes" id="UP000029264">
    <property type="component" value="Unassembled WGS sequence"/>
</dbReference>
<dbReference type="STRING" id="1515746.HR45_01030"/>
<evidence type="ECO:0000256" key="5">
    <source>
        <dbReference type="SAM" id="SignalP"/>
    </source>
</evidence>
<dbReference type="SUPFAM" id="SSF53182">
    <property type="entry name" value="Pyrrolidone carboxyl peptidase (pyroglutamate aminopeptidase)"/>
    <property type="match status" value="1"/>
</dbReference>
<keyword evidence="7" id="KW-1185">Reference proteome</keyword>
<organism evidence="6 7">
    <name type="scientific">Shewanella mangrovi</name>
    <dbReference type="NCBI Taxonomy" id="1515746"/>
    <lineage>
        <taxon>Bacteria</taxon>
        <taxon>Pseudomonadati</taxon>
        <taxon>Pseudomonadota</taxon>
        <taxon>Gammaproteobacteria</taxon>
        <taxon>Alteromonadales</taxon>
        <taxon>Shewanellaceae</taxon>
        <taxon>Shewanella</taxon>
    </lineage>
</organism>
<sequence length="382" mass="42383">MHKPLLFSTLLLSCCVSLTANAGVEEQRIGAASTAMPQVVDRYQAFVEDLGTSYARQNDELKVTQMVAQLGKRVWQQAVRDVQSGHPDDRSLYWSRLKMRQLLSDAKPAFNIADWQKQILIKAVEKSSRGFSDIEYADDTNIKILLTGFDPFFLDRHIDQSNPSGLVALALDGYRFQANGKNVQIETVMIPVRFADFDEGIIESLLTPVYRDKQVDMVITVSMGRDNFDIERFPGRNRSAKAPDNRNVYIGADKTHPKAPMLDGKTLNGPEFVEFSLPVNAIAQVSGRWPINDNHQVTTLSRGTFTASSLAELQNATSVEGSGGGYLSNEISYRSILLRDQLGSPIPTGHIHTPRLTSYDAEMEQAIVEQMKQMIAAAAATL</sequence>
<dbReference type="AlphaFoldDB" id="A0A094LUV3"/>
<name>A0A094LUV3_9GAMM</name>
<dbReference type="InterPro" id="IPR036440">
    <property type="entry name" value="Peptidase_C15-like_sf"/>
</dbReference>
<gene>
    <name evidence="6" type="ORF">HR45_01030</name>
</gene>
<evidence type="ECO:0000256" key="2">
    <source>
        <dbReference type="ARBA" id="ARBA00022670"/>
    </source>
</evidence>
<feature type="chain" id="PRO_5001901170" description="Pyrrolidone-carboxylate peptidase" evidence="5">
    <location>
        <begin position="23"/>
        <end position="382"/>
    </location>
</feature>
<comment type="caution">
    <text evidence="6">The sequence shown here is derived from an EMBL/GenBank/DDBJ whole genome shotgun (WGS) entry which is preliminary data.</text>
</comment>
<keyword evidence="3" id="KW-0378">Hydrolase</keyword>
<keyword evidence="5" id="KW-0732">Signal</keyword>
<dbReference type="InterPro" id="IPR016125">
    <property type="entry name" value="Peptidase_C15-like"/>
</dbReference>
<evidence type="ECO:0000256" key="1">
    <source>
        <dbReference type="ARBA" id="ARBA00006641"/>
    </source>
</evidence>
<dbReference type="eggNOG" id="COG2039">
    <property type="taxonomic scope" value="Bacteria"/>
</dbReference>
<evidence type="ECO:0008006" key="8">
    <source>
        <dbReference type="Google" id="ProtNLM"/>
    </source>
</evidence>
<accession>A0A094LUV3</accession>
<keyword evidence="4" id="KW-0788">Thiol protease</keyword>
<proteinExistence type="inferred from homology"/>
<dbReference type="RefSeq" id="WP_037438805.1">
    <property type="nucleotide sequence ID" value="NZ_JPEO01000001.1"/>
</dbReference>
<comment type="similarity">
    <text evidence="1">Belongs to the peptidase C15 family.</text>
</comment>
<dbReference type="Gene3D" id="3.40.630.20">
    <property type="entry name" value="Peptidase C15, pyroglutamyl peptidase I-like"/>
    <property type="match status" value="1"/>
</dbReference>
<feature type="signal peptide" evidence="5">
    <location>
        <begin position="1"/>
        <end position="22"/>
    </location>
</feature>
<dbReference type="Pfam" id="PF01470">
    <property type="entry name" value="Peptidase_C15"/>
    <property type="match status" value="1"/>
</dbReference>
<dbReference type="OrthoDB" id="4555199at2"/>
<evidence type="ECO:0000256" key="4">
    <source>
        <dbReference type="ARBA" id="ARBA00022807"/>
    </source>
</evidence>
<evidence type="ECO:0000256" key="3">
    <source>
        <dbReference type="ARBA" id="ARBA00022801"/>
    </source>
</evidence>
<evidence type="ECO:0000313" key="6">
    <source>
        <dbReference type="EMBL" id="KFZ39013.1"/>
    </source>
</evidence>
<keyword evidence="2" id="KW-0645">Protease</keyword>
<evidence type="ECO:0000313" key="7">
    <source>
        <dbReference type="Proteomes" id="UP000029264"/>
    </source>
</evidence>
<dbReference type="EMBL" id="JPEO01000001">
    <property type="protein sequence ID" value="KFZ39013.1"/>
    <property type="molecule type" value="Genomic_DNA"/>
</dbReference>